<evidence type="ECO:0000313" key="2">
    <source>
        <dbReference type="Proteomes" id="UP001362999"/>
    </source>
</evidence>
<evidence type="ECO:0000313" key="1">
    <source>
        <dbReference type="EMBL" id="KAK7039429.1"/>
    </source>
</evidence>
<reference evidence="1 2" key="1">
    <citation type="journal article" date="2024" name="J Genomics">
        <title>Draft genome sequencing and assembly of Favolaschia claudopus CIRM-BRFM 2984 isolated from oak limbs.</title>
        <authorList>
            <person name="Navarro D."/>
            <person name="Drula E."/>
            <person name="Chaduli D."/>
            <person name="Cazenave R."/>
            <person name="Ahrendt S."/>
            <person name="Wang J."/>
            <person name="Lipzen A."/>
            <person name="Daum C."/>
            <person name="Barry K."/>
            <person name="Grigoriev I.V."/>
            <person name="Favel A."/>
            <person name="Rosso M.N."/>
            <person name="Martin F."/>
        </authorList>
    </citation>
    <scope>NUCLEOTIDE SEQUENCE [LARGE SCALE GENOMIC DNA]</scope>
    <source>
        <strain evidence="1 2">CIRM-BRFM 2984</strain>
    </source>
</reference>
<dbReference type="AlphaFoldDB" id="A0AAW0CN20"/>
<protein>
    <recommendedName>
        <fullName evidence="3">Secreted protein</fullName>
    </recommendedName>
</protein>
<dbReference type="Proteomes" id="UP001362999">
    <property type="component" value="Unassembled WGS sequence"/>
</dbReference>
<proteinExistence type="predicted"/>
<organism evidence="1 2">
    <name type="scientific">Favolaschia claudopus</name>
    <dbReference type="NCBI Taxonomy" id="2862362"/>
    <lineage>
        <taxon>Eukaryota</taxon>
        <taxon>Fungi</taxon>
        <taxon>Dikarya</taxon>
        <taxon>Basidiomycota</taxon>
        <taxon>Agaricomycotina</taxon>
        <taxon>Agaricomycetes</taxon>
        <taxon>Agaricomycetidae</taxon>
        <taxon>Agaricales</taxon>
        <taxon>Marasmiineae</taxon>
        <taxon>Mycenaceae</taxon>
        <taxon>Favolaschia</taxon>
    </lineage>
</organism>
<accession>A0AAW0CN20</accession>
<dbReference type="EMBL" id="JAWWNJ010000016">
    <property type="protein sequence ID" value="KAK7039429.1"/>
    <property type="molecule type" value="Genomic_DNA"/>
</dbReference>
<sequence>MSLWDLVSVFESYVLYLALISSLRLVSSSRVQFFRSQCGSGGTLRDCGKWAIENRIASVNSPSSQNAEDEERSKRFLMILSLRSHVFRSAAGYLGTRSNLHSLASANWTRWRRRKLP</sequence>
<keyword evidence="2" id="KW-1185">Reference proteome</keyword>
<comment type="caution">
    <text evidence="1">The sequence shown here is derived from an EMBL/GenBank/DDBJ whole genome shotgun (WGS) entry which is preliminary data.</text>
</comment>
<evidence type="ECO:0008006" key="3">
    <source>
        <dbReference type="Google" id="ProtNLM"/>
    </source>
</evidence>
<gene>
    <name evidence="1" type="ORF">R3P38DRAFT_2899467</name>
</gene>
<name>A0AAW0CN20_9AGAR</name>